<accession>A0A8S2TWU9</accession>
<feature type="non-terminal residue" evidence="1">
    <location>
        <position position="1"/>
    </location>
</feature>
<evidence type="ECO:0000313" key="2">
    <source>
        <dbReference type="EMBL" id="CAF4438494.1"/>
    </source>
</evidence>
<gene>
    <name evidence="1" type="ORF">BYL167_LOCUS27916</name>
    <name evidence="2" type="ORF">GIL414_LOCUS31863</name>
</gene>
<organism evidence="1 3">
    <name type="scientific">Rotaria magnacalcarata</name>
    <dbReference type="NCBI Taxonomy" id="392030"/>
    <lineage>
        <taxon>Eukaryota</taxon>
        <taxon>Metazoa</taxon>
        <taxon>Spiralia</taxon>
        <taxon>Gnathifera</taxon>
        <taxon>Rotifera</taxon>
        <taxon>Eurotatoria</taxon>
        <taxon>Bdelloidea</taxon>
        <taxon>Philodinida</taxon>
        <taxon>Philodinidae</taxon>
        <taxon>Rotaria</taxon>
    </lineage>
</organism>
<evidence type="ECO:0000313" key="1">
    <source>
        <dbReference type="EMBL" id="CAF4311779.1"/>
    </source>
</evidence>
<dbReference type="AlphaFoldDB" id="A0A8S2TWU9"/>
<name>A0A8S2TWU9_9BILA</name>
<dbReference type="InterPro" id="IPR051267">
    <property type="entry name" value="STEAP_metalloreductase"/>
</dbReference>
<protein>
    <submittedName>
        <fullName evidence="1">Uncharacterized protein</fullName>
    </submittedName>
</protein>
<dbReference type="EMBL" id="CAJOBH010037706">
    <property type="protein sequence ID" value="CAF4311779.1"/>
    <property type="molecule type" value="Genomic_DNA"/>
</dbReference>
<comment type="caution">
    <text evidence="1">The sequence shown here is derived from an EMBL/GenBank/DDBJ whole genome shotgun (WGS) entry which is preliminary data.</text>
</comment>
<proteinExistence type="predicted"/>
<dbReference type="PANTHER" id="PTHR14239">
    <property type="entry name" value="DUDULIN-RELATED"/>
    <property type="match status" value="1"/>
</dbReference>
<dbReference type="Proteomes" id="UP000681967">
    <property type="component" value="Unassembled WGS sequence"/>
</dbReference>
<dbReference type="Gene3D" id="3.40.50.720">
    <property type="entry name" value="NAD(P)-binding Rossmann-like Domain"/>
    <property type="match status" value="1"/>
</dbReference>
<reference evidence="1" key="1">
    <citation type="submission" date="2021-02" db="EMBL/GenBank/DDBJ databases">
        <authorList>
            <person name="Nowell W R."/>
        </authorList>
    </citation>
    <scope>NUCLEOTIDE SEQUENCE</scope>
</reference>
<dbReference type="EMBL" id="CAJOBJ010065864">
    <property type="protein sequence ID" value="CAF4438494.1"/>
    <property type="molecule type" value="Genomic_DNA"/>
</dbReference>
<dbReference type="Proteomes" id="UP000681720">
    <property type="component" value="Unassembled WGS sequence"/>
</dbReference>
<evidence type="ECO:0000313" key="3">
    <source>
        <dbReference type="Proteomes" id="UP000681967"/>
    </source>
</evidence>
<sequence>LEHNPTLFDRKIVIDISNQQDQKPRQDELSNAERLQMAIPNAYVVKAFNIISSFVMRNATAGEPRSVPVASDHSLARDK</sequence>
<feature type="non-terminal residue" evidence="1">
    <location>
        <position position="79"/>
    </location>
</feature>